<keyword evidence="2" id="KW-1185">Reference proteome</keyword>
<evidence type="ECO:0000313" key="2">
    <source>
        <dbReference type="Proteomes" id="UP000283090"/>
    </source>
</evidence>
<dbReference type="STRING" id="97331.A0A436ZPY3"/>
<dbReference type="VEuPathDB" id="FungiDB:DFL_008800"/>
<protein>
    <submittedName>
        <fullName evidence="1">Uncharacterized protein</fullName>
    </submittedName>
</protein>
<dbReference type="GeneID" id="93591111"/>
<proteinExistence type="predicted"/>
<gene>
    <name evidence="1" type="ORF">DFL_008800</name>
</gene>
<dbReference type="AlphaFoldDB" id="A0A436ZPY3"/>
<dbReference type="EMBL" id="SAEB01000012">
    <property type="protein sequence ID" value="RVD80916.1"/>
    <property type="molecule type" value="Genomic_DNA"/>
</dbReference>
<accession>A0A436ZPY3</accession>
<organism evidence="1 2">
    <name type="scientific">Arthrobotrys flagrans</name>
    <name type="common">Nematode-trapping fungus</name>
    <name type="synonym">Trichothecium flagrans</name>
    <dbReference type="NCBI Taxonomy" id="97331"/>
    <lineage>
        <taxon>Eukaryota</taxon>
        <taxon>Fungi</taxon>
        <taxon>Dikarya</taxon>
        <taxon>Ascomycota</taxon>
        <taxon>Pezizomycotina</taxon>
        <taxon>Orbiliomycetes</taxon>
        <taxon>Orbiliales</taxon>
        <taxon>Orbiliaceae</taxon>
        <taxon>Arthrobotrys</taxon>
    </lineage>
</organism>
<sequence length="69" mass="7742">MKNAIDTMAVPVFETWLDGSCTFANKTGLFLAAIDILASRDLELELEQYPLVTISFTKTLYIPKGWLSE</sequence>
<name>A0A436ZPY3_ARTFL</name>
<evidence type="ECO:0000313" key="1">
    <source>
        <dbReference type="EMBL" id="RVD80916.1"/>
    </source>
</evidence>
<dbReference type="Proteomes" id="UP000283090">
    <property type="component" value="Unassembled WGS sequence"/>
</dbReference>
<comment type="caution">
    <text evidence="1">The sequence shown here is derived from an EMBL/GenBank/DDBJ whole genome shotgun (WGS) entry which is preliminary data.</text>
</comment>
<reference evidence="1 2" key="1">
    <citation type="submission" date="2019-01" db="EMBL/GenBank/DDBJ databases">
        <title>Intercellular communication is required for trap formation in the nematode-trapping fungus Duddingtonia flagrans.</title>
        <authorList>
            <person name="Youssar L."/>
            <person name="Wernet V."/>
            <person name="Hensel N."/>
            <person name="Hildebrandt H.-G."/>
            <person name="Fischer R."/>
        </authorList>
    </citation>
    <scope>NUCLEOTIDE SEQUENCE [LARGE SCALE GENOMIC DNA]</scope>
    <source>
        <strain evidence="1 2">CBS H-5679</strain>
    </source>
</reference>
<dbReference type="RefSeq" id="XP_067486460.1">
    <property type="nucleotide sequence ID" value="XM_067638587.1"/>
</dbReference>
<dbReference type="OrthoDB" id="60033at2759"/>